<gene>
    <name evidence="5" type="ORF">SAMN02746089_02421</name>
</gene>
<dbReference type="GO" id="GO:0051536">
    <property type="term" value="F:iron-sulfur cluster binding"/>
    <property type="evidence" value="ECO:0007669"/>
    <property type="project" value="UniProtKB-KW"/>
</dbReference>
<accession>A0A1M5DUW0</accession>
<dbReference type="RefSeq" id="WP_073345782.1">
    <property type="nucleotide sequence ID" value="NZ_FQVH01000039.1"/>
</dbReference>
<dbReference type="EMBL" id="FQVH01000039">
    <property type="protein sequence ID" value="SHF70710.1"/>
    <property type="molecule type" value="Genomic_DNA"/>
</dbReference>
<dbReference type="Pfam" id="PF13187">
    <property type="entry name" value="Fer4_9"/>
    <property type="match status" value="1"/>
</dbReference>
<dbReference type="PANTHER" id="PTHR43312:SF2">
    <property type="entry name" value="OXIDOREDUCTASE"/>
    <property type="match status" value="1"/>
</dbReference>
<evidence type="ECO:0000256" key="1">
    <source>
        <dbReference type="ARBA" id="ARBA00022723"/>
    </source>
</evidence>
<protein>
    <recommendedName>
        <fullName evidence="4">4Fe-4S ferredoxin-type domain-containing protein</fullName>
    </recommendedName>
</protein>
<dbReference type="InterPro" id="IPR009051">
    <property type="entry name" value="Helical_ferredxn"/>
</dbReference>
<organism evidence="5 6">
    <name type="scientific">Caldanaerobius fijiensis DSM 17918</name>
    <dbReference type="NCBI Taxonomy" id="1121256"/>
    <lineage>
        <taxon>Bacteria</taxon>
        <taxon>Bacillati</taxon>
        <taxon>Bacillota</taxon>
        <taxon>Clostridia</taxon>
        <taxon>Thermoanaerobacterales</taxon>
        <taxon>Thermoanaerobacteraceae</taxon>
        <taxon>Caldanaerobius</taxon>
    </lineage>
</organism>
<dbReference type="GO" id="GO:0046872">
    <property type="term" value="F:metal ion binding"/>
    <property type="evidence" value="ECO:0007669"/>
    <property type="project" value="UniProtKB-KW"/>
</dbReference>
<dbReference type="InterPro" id="IPR017896">
    <property type="entry name" value="4Fe4S_Fe-S-bd"/>
</dbReference>
<keyword evidence="3" id="KW-0411">Iron-sulfur</keyword>
<keyword evidence="2" id="KW-0408">Iron</keyword>
<name>A0A1M5DUW0_9THEO</name>
<sequence>MIYKQFHDLQISQLGMGAMRLPTIGERGPIDEDKAREIIEYAYEHGVNYFDTAYRYHNGESEKFLGKVLSQYPRESWYLASKMPGHMMRFNNGRLEFSGYLAGLPVATPAEIFEEQLAKCGVDYFDFYLLHNVCETSLDVYMNEELGILDYLLEQKKKGRIRYLGFSTHAMPETLGRFLSWRDCFDFVQIQLNYMDWTLQNAKRKYEILAERGIPVIVMEPCRGGRLASLNEEANAMLKQARPNDSIASWAFRFVKSLPGVLVVLSGMTKLDQVIDNIKTFSDPTPLTEEENELLLKKVMSTLVQLVPCTACRYCCDGCPQNLDIPKLISIYNEVAFEPSPAVHFAIAALKDDEKPSNCIACGKCKEICPQGIDVPEIMKKFSEALEKMPRFGPPRRR</sequence>
<dbReference type="STRING" id="1121256.SAMN02746089_02421"/>
<evidence type="ECO:0000256" key="2">
    <source>
        <dbReference type="ARBA" id="ARBA00023004"/>
    </source>
</evidence>
<evidence type="ECO:0000313" key="5">
    <source>
        <dbReference type="EMBL" id="SHF70710.1"/>
    </source>
</evidence>
<dbReference type="Proteomes" id="UP000184088">
    <property type="component" value="Unassembled WGS sequence"/>
</dbReference>
<dbReference type="PANTHER" id="PTHR43312">
    <property type="entry name" value="D-THREO-ALDOSE 1-DEHYDROGENASE"/>
    <property type="match status" value="1"/>
</dbReference>
<dbReference type="InterPro" id="IPR017900">
    <property type="entry name" value="4Fe4S_Fe_S_CS"/>
</dbReference>
<dbReference type="Gene3D" id="3.20.20.100">
    <property type="entry name" value="NADP-dependent oxidoreductase domain"/>
    <property type="match status" value="1"/>
</dbReference>
<keyword evidence="6" id="KW-1185">Reference proteome</keyword>
<dbReference type="PROSITE" id="PS51379">
    <property type="entry name" value="4FE4S_FER_2"/>
    <property type="match status" value="1"/>
</dbReference>
<evidence type="ECO:0000313" key="6">
    <source>
        <dbReference type="Proteomes" id="UP000184088"/>
    </source>
</evidence>
<feature type="domain" description="4Fe-4S ferredoxin-type" evidence="4">
    <location>
        <begin position="350"/>
        <end position="381"/>
    </location>
</feature>
<dbReference type="Gene3D" id="1.10.1060.10">
    <property type="entry name" value="Alpha-helical ferredoxin"/>
    <property type="match status" value="1"/>
</dbReference>
<dbReference type="OrthoDB" id="5241828at2"/>
<dbReference type="SUPFAM" id="SSF46548">
    <property type="entry name" value="alpha-helical ferredoxin"/>
    <property type="match status" value="1"/>
</dbReference>
<dbReference type="Pfam" id="PF00248">
    <property type="entry name" value="Aldo_ket_red"/>
    <property type="match status" value="1"/>
</dbReference>
<evidence type="ECO:0000259" key="4">
    <source>
        <dbReference type="PROSITE" id="PS51379"/>
    </source>
</evidence>
<evidence type="ECO:0000256" key="3">
    <source>
        <dbReference type="ARBA" id="ARBA00023014"/>
    </source>
</evidence>
<dbReference type="AlphaFoldDB" id="A0A1M5DUW0"/>
<dbReference type="PROSITE" id="PS00198">
    <property type="entry name" value="4FE4S_FER_1"/>
    <property type="match status" value="1"/>
</dbReference>
<dbReference type="InterPro" id="IPR023210">
    <property type="entry name" value="NADP_OxRdtase_dom"/>
</dbReference>
<dbReference type="InterPro" id="IPR036812">
    <property type="entry name" value="NAD(P)_OxRdtase_dom_sf"/>
</dbReference>
<dbReference type="CDD" id="cd19096">
    <property type="entry name" value="AKR_Fe-S_oxidoreductase"/>
    <property type="match status" value="1"/>
</dbReference>
<keyword evidence="1" id="KW-0479">Metal-binding</keyword>
<dbReference type="SUPFAM" id="SSF51430">
    <property type="entry name" value="NAD(P)-linked oxidoreductase"/>
    <property type="match status" value="1"/>
</dbReference>
<dbReference type="InterPro" id="IPR053135">
    <property type="entry name" value="AKR2_Oxidoreductase"/>
</dbReference>
<proteinExistence type="predicted"/>
<reference evidence="5 6" key="1">
    <citation type="submission" date="2016-11" db="EMBL/GenBank/DDBJ databases">
        <authorList>
            <person name="Jaros S."/>
            <person name="Januszkiewicz K."/>
            <person name="Wedrychowicz H."/>
        </authorList>
    </citation>
    <scope>NUCLEOTIDE SEQUENCE [LARGE SCALE GENOMIC DNA]</scope>
    <source>
        <strain evidence="5 6">DSM 17918</strain>
    </source>
</reference>